<evidence type="ECO:0000256" key="5">
    <source>
        <dbReference type="SAM" id="Phobius"/>
    </source>
</evidence>
<evidence type="ECO:0000313" key="7">
    <source>
        <dbReference type="EMBL" id="SMO61104.1"/>
    </source>
</evidence>
<dbReference type="EMBL" id="FXTE01000003">
    <property type="protein sequence ID" value="SMO61104.1"/>
    <property type="molecule type" value="Genomic_DNA"/>
</dbReference>
<feature type="transmembrane region" description="Helical" evidence="5">
    <location>
        <begin position="108"/>
        <end position="126"/>
    </location>
</feature>
<evidence type="ECO:0000256" key="2">
    <source>
        <dbReference type="ARBA" id="ARBA00022692"/>
    </source>
</evidence>
<protein>
    <submittedName>
        <fullName evidence="7">Flippase GtrA (Transmembrane translocase of bactoprenol-linked glucose)</fullName>
    </submittedName>
</protein>
<feature type="transmembrane region" description="Helical" evidence="5">
    <location>
        <begin position="79"/>
        <end position="96"/>
    </location>
</feature>
<dbReference type="Proteomes" id="UP000319555">
    <property type="component" value="Unassembled WGS sequence"/>
</dbReference>
<gene>
    <name evidence="7" type="ORF">SAMN06265380_103125</name>
</gene>
<dbReference type="GO" id="GO:0000271">
    <property type="term" value="P:polysaccharide biosynthetic process"/>
    <property type="evidence" value="ECO:0007669"/>
    <property type="project" value="InterPro"/>
</dbReference>
<feature type="transmembrane region" description="Helical" evidence="5">
    <location>
        <begin position="21"/>
        <end position="43"/>
    </location>
</feature>
<comment type="subcellular location">
    <subcellularLocation>
        <location evidence="1">Membrane</location>
        <topology evidence="1">Multi-pass membrane protein</topology>
    </subcellularLocation>
</comment>
<dbReference type="OrthoDB" id="9798374at2"/>
<reference evidence="7 8" key="1">
    <citation type="submission" date="2017-05" db="EMBL/GenBank/DDBJ databases">
        <authorList>
            <person name="Varghese N."/>
            <person name="Submissions S."/>
        </authorList>
    </citation>
    <scope>NUCLEOTIDE SEQUENCE [LARGE SCALE GENOMIC DNA]</scope>
    <source>
        <strain evidence="7 8">DSM 28009</strain>
    </source>
</reference>
<proteinExistence type="predicted"/>
<organism evidence="7 8">
    <name type="scientific">Ruegeria faecimaris</name>
    <dbReference type="NCBI Taxonomy" id="686389"/>
    <lineage>
        <taxon>Bacteria</taxon>
        <taxon>Pseudomonadati</taxon>
        <taxon>Pseudomonadota</taxon>
        <taxon>Alphaproteobacteria</taxon>
        <taxon>Rhodobacterales</taxon>
        <taxon>Roseobacteraceae</taxon>
        <taxon>Ruegeria</taxon>
    </lineage>
</organism>
<evidence type="ECO:0000313" key="8">
    <source>
        <dbReference type="Proteomes" id="UP000319555"/>
    </source>
</evidence>
<evidence type="ECO:0000259" key="6">
    <source>
        <dbReference type="Pfam" id="PF04138"/>
    </source>
</evidence>
<feature type="transmembrane region" description="Helical" evidence="5">
    <location>
        <begin position="49"/>
        <end position="67"/>
    </location>
</feature>
<keyword evidence="4 5" id="KW-0472">Membrane</keyword>
<keyword evidence="3 5" id="KW-1133">Transmembrane helix</keyword>
<evidence type="ECO:0000256" key="1">
    <source>
        <dbReference type="ARBA" id="ARBA00004141"/>
    </source>
</evidence>
<dbReference type="InterPro" id="IPR007267">
    <property type="entry name" value="GtrA_DPMS_TM"/>
</dbReference>
<sequence>MARLNIRSAFAPSEERAQVVRFLWAGLINTAFGYSVFALLIFAGMHPQLALLLQFILGVIWNFCIHARFVFGVQGYRRFPLYAMSYVVLYFVNALLLRGLMQVGLDPYLAQAVALGPVVILSYLMISRALGRGQAMDRRG</sequence>
<keyword evidence="2 5" id="KW-0812">Transmembrane</keyword>
<accession>A0A521CNR5</accession>
<name>A0A521CNR5_9RHOB</name>
<dbReference type="GO" id="GO:0016020">
    <property type="term" value="C:membrane"/>
    <property type="evidence" value="ECO:0007669"/>
    <property type="project" value="UniProtKB-SubCell"/>
</dbReference>
<evidence type="ECO:0000256" key="3">
    <source>
        <dbReference type="ARBA" id="ARBA00022989"/>
    </source>
</evidence>
<dbReference type="RefSeq" id="WP_142636218.1">
    <property type="nucleotide sequence ID" value="NZ_CANLVA010000002.1"/>
</dbReference>
<keyword evidence="8" id="KW-1185">Reference proteome</keyword>
<feature type="domain" description="GtrA/DPMS transmembrane" evidence="6">
    <location>
        <begin position="21"/>
        <end position="127"/>
    </location>
</feature>
<evidence type="ECO:0000256" key="4">
    <source>
        <dbReference type="ARBA" id="ARBA00023136"/>
    </source>
</evidence>
<dbReference type="Pfam" id="PF04138">
    <property type="entry name" value="GtrA_DPMS_TM"/>
    <property type="match status" value="1"/>
</dbReference>
<dbReference type="AlphaFoldDB" id="A0A521CNR5"/>